<accession>A0A5D2SUY2</accession>
<dbReference type="Pfam" id="PF00069">
    <property type="entry name" value="Pkinase"/>
    <property type="match status" value="1"/>
</dbReference>
<comment type="similarity">
    <text evidence="3">In the C-terminal section; belongs to the protein kinase superfamily. Ser/Thr protein kinase family.</text>
</comment>
<keyword evidence="12 18" id="KW-1133">Transmembrane helix</keyword>
<keyword evidence="11 16" id="KW-0067">ATP-binding</keyword>
<dbReference type="Gene3D" id="3.30.200.20">
    <property type="entry name" value="Phosphorylase Kinase, domain 1"/>
    <property type="match status" value="1"/>
</dbReference>
<evidence type="ECO:0000256" key="6">
    <source>
        <dbReference type="ARBA" id="ARBA00022692"/>
    </source>
</evidence>
<evidence type="ECO:0000256" key="3">
    <source>
        <dbReference type="ARBA" id="ARBA00010217"/>
    </source>
</evidence>
<dbReference type="FunFam" id="1.10.510.10:FF:000240">
    <property type="entry name" value="Lectin-domain containing receptor kinase A4.3"/>
    <property type="match status" value="1"/>
</dbReference>
<keyword evidence="6 18" id="KW-0812">Transmembrane</keyword>
<name>A0A5D2SUY2_GOSMU</name>
<feature type="region of interest" description="Disordered" evidence="17">
    <location>
        <begin position="613"/>
        <end position="633"/>
    </location>
</feature>
<evidence type="ECO:0000256" key="18">
    <source>
        <dbReference type="SAM" id="Phobius"/>
    </source>
</evidence>
<sequence>MANPFSGVFGLLQLLSITSFFLLLIRLPRFDSGANNILYQGAARPNVGAVEFNSLTYVCQVGRIIFAESVPIWESETREVTSFTSHFSFIIDTQGKASSDYSAGLAFFLAPVGSEIPPNSTGGFLGLFNTTTIDSSGNQVVLVEFDTFSNTDWDPEVEHVGININSISSVKYAPWNFSLYSEDTADAWISYNATTRNLSVTWSYQNSSSQGSLSHRIDLTEILPETAIVGFSAATSHRIERHQLVSWEFNSSLERKAIKEKNTNRITIVIGVAVPLGVLVIGGVRKRSYQYMEGTFGINDDFERGAGPRRFSYKDLVAATNSFSSERKLGEGGFGAVYKGYINEIDRTIAVKKISEGSRQGEKEYVTEVKVISQLRHRNLVQLIGFCHDGGMFLLVYVFMSNGSLDSHLFGKKTPLNWNLRYKATRGVASALLYIHEEWEQCVVHRDIKPSNIMLDSNFNVKLGDFGLARLMDHELGPGTTGLAGTLGYMAPEYIKTGRASKASDVYSFGVVALEIATGRRSVDPIEENSQIGLVEWVWHLYGSGNLLSLVDKRMNAEFDEKQMECLMIVGLWCAHPDSNLRPSIKQVIQVLDFDMGIPNLPSKMPIPTYQEHVASSSSHEPILTNSSLEVGR</sequence>
<dbReference type="FunFam" id="3.30.200.20:FF:000168">
    <property type="entry name" value="L-type lectin-domain containing receptor kinase IX.1"/>
    <property type="match status" value="1"/>
</dbReference>
<organism evidence="20 21">
    <name type="scientific">Gossypium mustelinum</name>
    <name type="common">Cotton</name>
    <name type="synonym">Gossypium caicoense</name>
    <dbReference type="NCBI Taxonomy" id="34275"/>
    <lineage>
        <taxon>Eukaryota</taxon>
        <taxon>Viridiplantae</taxon>
        <taxon>Streptophyta</taxon>
        <taxon>Embryophyta</taxon>
        <taxon>Tracheophyta</taxon>
        <taxon>Spermatophyta</taxon>
        <taxon>Magnoliopsida</taxon>
        <taxon>eudicotyledons</taxon>
        <taxon>Gunneridae</taxon>
        <taxon>Pentapetalae</taxon>
        <taxon>rosids</taxon>
        <taxon>malvids</taxon>
        <taxon>Malvales</taxon>
        <taxon>Malvaceae</taxon>
        <taxon>Malvoideae</taxon>
        <taxon>Gossypium</taxon>
    </lineage>
</organism>
<evidence type="ECO:0000256" key="11">
    <source>
        <dbReference type="ARBA" id="ARBA00022840"/>
    </source>
</evidence>
<feature type="domain" description="Protein kinase" evidence="19">
    <location>
        <begin position="323"/>
        <end position="601"/>
    </location>
</feature>
<dbReference type="Gene3D" id="1.10.510.10">
    <property type="entry name" value="Transferase(Phosphotransferase) domain 1"/>
    <property type="match status" value="1"/>
</dbReference>
<keyword evidence="5" id="KW-0808">Transferase</keyword>
<evidence type="ECO:0000259" key="19">
    <source>
        <dbReference type="PROSITE" id="PS50011"/>
    </source>
</evidence>
<evidence type="ECO:0000256" key="5">
    <source>
        <dbReference type="ARBA" id="ARBA00022679"/>
    </source>
</evidence>
<keyword evidence="9 16" id="KW-0547">Nucleotide-binding</keyword>
<gene>
    <name evidence="20" type="ORF">E1A91_D11G235700v1</name>
</gene>
<keyword evidence="7" id="KW-0732">Signal</keyword>
<dbReference type="AlphaFoldDB" id="A0A5D2SUY2"/>
<keyword evidence="21" id="KW-1185">Reference proteome</keyword>
<evidence type="ECO:0000256" key="12">
    <source>
        <dbReference type="ARBA" id="ARBA00022989"/>
    </source>
</evidence>
<dbReference type="SMART" id="SM00220">
    <property type="entry name" value="S_TKc"/>
    <property type="match status" value="1"/>
</dbReference>
<dbReference type="InterPro" id="IPR050528">
    <property type="entry name" value="L-type_Lectin-RKs"/>
</dbReference>
<evidence type="ECO:0000256" key="13">
    <source>
        <dbReference type="ARBA" id="ARBA00023136"/>
    </source>
</evidence>
<evidence type="ECO:0000313" key="21">
    <source>
        <dbReference type="Proteomes" id="UP000323597"/>
    </source>
</evidence>
<dbReference type="Gene3D" id="2.60.120.200">
    <property type="match status" value="1"/>
</dbReference>
<dbReference type="GO" id="GO:0005886">
    <property type="term" value="C:plasma membrane"/>
    <property type="evidence" value="ECO:0007669"/>
    <property type="project" value="UniProtKB-SubCell"/>
</dbReference>
<dbReference type="EMBL" id="CM017659">
    <property type="protein sequence ID" value="TYI56779.1"/>
    <property type="molecule type" value="Genomic_DNA"/>
</dbReference>
<evidence type="ECO:0000313" key="20">
    <source>
        <dbReference type="EMBL" id="TYI56779.1"/>
    </source>
</evidence>
<evidence type="ECO:0000256" key="7">
    <source>
        <dbReference type="ARBA" id="ARBA00022729"/>
    </source>
</evidence>
<dbReference type="CDD" id="cd06899">
    <property type="entry name" value="lectin_legume_LecRK_Arcelin_ConA"/>
    <property type="match status" value="1"/>
</dbReference>
<feature type="binding site" evidence="16">
    <location>
        <position position="353"/>
    </location>
    <ligand>
        <name>ATP</name>
        <dbReference type="ChEBI" id="CHEBI:30616"/>
    </ligand>
</feature>
<comment type="subcellular location">
    <subcellularLocation>
        <location evidence="1">Cell membrane</location>
        <topology evidence="1">Single-pass type I membrane protein</topology>
    </subcellularLocation>
</comment>
<comment type="similarity">
    <text evidence="2">In the N-terminal section; belongs to the leguminous lectin family.</text>
</comment>
<dbReference type="InterPro" id="IPR000719">
    <property type="entry name" value="Prot_kinase_dom"/>
</dbReference>
<evidence type="ECO:0000256" key="14">
    <source>
        <dbReference type="ARBA" id="ARBA00023170"/>
    </source>
</evidence>
<dbReference type="InterPro" id="IPR017441">
    <property type="entry name" value="Protein_kinase_ATP_BS"/>
</dbReference>
<dbReference type="Pfam" id="PF00139">
    <property type="entry name" value="Lectin_legB"/>
    <property type="match status" value="1"/>
</dbReference>
<dbReference type="Proteomes" id="UP000323597">
    <property type="component" value="Chromosome D11"/>
</dbReference>
<keyword evidence="10" id="KW-0418">Kinase</keyword>
<dbReference type="GO" id="GO:0030246">
    <property type="term" value="F:carbohydrate binding"/>
    <property type="evidence" value="ECO:0007669"/>
    <property type="project" value="UniProtKB-KW"/>
</dbReference>
<keyword evidence="8" id="KW-0430">Lectin</keyword>
<evidence type="ECO:0000256" key="16">
    <source>
        <dbReference type="PROSITE-ProRule" id="PRU10141"/>
    </source>
</evidence>
<proteinExistence type="inferred from homology"/>
<protein>
    <recommendedName>
        <fullName evidence="19">Protein kinase domain-containing protein</fullName>
    </recommendedName>
</protein>
<evidence type="ECO:0000256" key="8">
    <source>
        <dbReference type="ARBA" id="ARBA00022734"/>
    </source>
</evidence>
<reference evidence="20 21" key="1">
    <citation type="submission" date="2019-07" db="EMBL/GenBank/DDBJ databases">
        <title>WGS assembly of Gossypium mustelinum.</title>
        <authorList>
            <person name="Chen Z.J."/>
            <person name="Sreedasyam A."/>
            <person name="Ando A."/>
            <person name="Song Q."/>
            <person name="De L."/>
            <person name="Hulse-Kemp A."/>
            <person name="Ding M."/>
            <person name="Ye W."/>
            <person name="Kirkbride R."/>
            <person name="Jenkins J."/>
            <person name="Plott C."/>
            <person name="Lovell J."/>
            <person name="Lin Y.-M."/>
            <person name="Vaughn R."/>
            <person name="Liu B."/>
            <person name="Li W."/>
            <person name="Simpson S."/>
            <person name="Scheffler B."/>
            <person name="Saski C."/>
            <person name="Grover C."/>
            <person name="Hu G."/>
            <person name="Conover J."/>
            <person name="Carlson J."/>
            <person name="Shu S."/>
            <person name="Boston L."/>
            <person name="Williams M."/>
            <person name="Peterson D."/>
            <person name="Mcgee K."/>
            <person name="Jones D."/>
            <person name="Wendel J."/>
            <person name="Stelly D."/>
            <person name="Grimwood J."/>
            <person name="Schmutz J."/>
        </authorList>
    </citation>
    <scope>NUCLEOTIDE SEQUENCE [LARGE SCALE GENOMIC DNA]</scope>
    <source>
        <strain evidence="20">1408120.09</strain>
    </source>
</reference>
<keyword evidence="15" id="KW-0325">Glycoprotein</keyword>
<feature type="transmembrane region" description="Helical" evidence="18">
    <location>
        <begin position="6"/>
        <end position="25"/>
    </location>
</feature>
<dbReference type="CDD" id="cd14066">
    <property type="entry name" value="STKc_IRAK"/>
    <property type="match status" value="1"/>
</dbReference>
<evidence type="ECO:0000256" key="2">
    <source>
        <dbReference type="ARBA" id="ARBA00008536"/>
    </source>
</evidence>
<dbReference type="InterPro" id="IPR008271">
    <property type="entry name" value="Ser/Thr_kinase_AS"/>
</dbReference>
<dbReference type="SUPFAM" id="SSF56112">
    <property type="entry name" value="Protein kinase-like (PK-like)"/>
    <property type="match status" value="1"/>
</dbReference>
<evidence type="ECO:0000256" key="15">
    <source>
        <dbReference type="ARBA" id="ARBA00023180"/>
    </source>
</evidence>
<evidence type="ECO:0000256" key="9">
    <source>
        <dbReference type="ARBA" id="ARBA00022741"/>
    </source>
</evidence>
<keyword evidence="14" id="KW-0675">Receptor</keyword>
<evidence type="ECO:0000256" key="10">
    <source>
        <dbReference type="ARBA" id="ARBA00022777"/>
    </source>
</evidence>
<dbReference type="PROSITE" id="PS50011">
    <property type="entry name" value="PROTEIN_KINASE_DOM"/>
    <property type="match status" value="1"/>
</dbReference>
<feature type="transmembrane region" description="Helical" evidence="18">
    <location>
        <begin position="266"/>
        <end position="284"/>
    </location>
</feature>
<dbReference type="GO" id="GO:0002229">
    <property type="term" value="P:defense response to oomycetes"/>
    <property type="evidence" value="ECO:0007669"/>
    <property type="project" value="UniProtKB-ARBA"/>
</dbReference>
<keyword evidence="4" id="KW-1003">Cell membrane</keyword>
<dbReference type="GO" id="GO:0004672">
    <property type="term" value="F:protein kinase activity"/>
    <property type="evidence" value="ECO:0007669"/>
    <property type="project" value="InterPro"/>
</dbReference>
<dbReference type="InterPro" id="IPR011009">
    <property type="entry name" value="Kinase-like_dom_sf"/>
</dbReference>
<evidence type="ECO:0000256" key="1">
    <source>
        <dbReference type="ARBA" id="ARBA00004251"/>
    </source>
</evidence>
<keyword evidence="13 18" id="KW-0472">Membrane</keyword>
<dbReference type="PROSITE" id="PS00107">
    <property type="entry name" value="PROTEIN_KINASE_ATP"/>
    <property type="match status" value="1"/>
</dbReference>
<dbReference type="PANTHER" id="PTHR27007">
    <property type="match status" value="1"/>
</dbReference>
<dbReference type="SUPFAM" id="SSF49899">
    <property type="entry name" value="Concanavalin A-like lectins/glucanases"/>
    <property type="match status" value="1"/>
</dbReference>
<dbReference type="InterPro" id="IPR001220">
    <property type="entry name" value="Legume_lectin_dom"/>
</dbReference>
<dbReference type="InterPro" id="IPR013320">
    <property type="entry name" value="ConA-like_dom_sf"/>
</dbReference>
<evidence type="ECO:0000256" key="4">
    <source>
        <dbReference type="ARBA" id="ARBA00022475"/>
    </source>
</evidence>
<feature type="compositionally biased region" description="Polar residues" evidence="17">
    <location>
        <begin position="614"/>
        <end position="633"/>
    </location>
</feature>
<dbReference type="GO" id="GO:0005524">
    <property type="term" value="F:ATP binding"/>
    <property type="evidence" value="ECO:0007669"/>
    <property type="project" value="UniProtKB-UniRule"/>
</dbReference>
<evidence type="ECO:0000256" key="17">
    <source>
        <dbReference type="SAM" id="MobiDB-lite"/>
    </source>
</evidence>
<dbReference type="PROSITE" id="PS00108">
    <property type="entry name" value="PROTEIN_KINASE_ST"/>
    <property type="match status" value="1"/>
</dbReference>